<evidence type="ECO:0000259" key="9">
    <source>
        <dbReference type="Pfam" id="PF08920"/>
    </source>
</evidence>
<dbReference type="InterPro" id="IPR038737">
    <property type="entry name" value="SF3b_su1-like"/>
</dbReference>
<evidence type="ECO:0000256" key="8">
    <source>
        <dbReference type="SAM" id="MobiDB-lite"/>
    </source>
</evidence>
<keyword evidence="6" id="KW-0508">mRNA splicing</keyword>
<feature type="region of interest" description="Disordered" evidence="8">
    <location>
        <begin position="222"/>
        <end position="256"/>
    </location>
</feature>
<evidence type="ECO:0000256" key="3">
    <source>
        <dbReference type="ARBA" id="ARBA00022664"/>
    </source>
</evidence>
<dbReference type="Pfam" id="PF22646">
    <property type="entry name" value="PPP2R1A-like_HEAT"/>
    <property type="match status" value="1"/>
</dbReference>
<comment type="similarity">
    <text evidence="2">Belongs to the SF3B1 family.</text>
</comment>
<dbReference type="InterPro" id="IPR054573">
    <property type="entry name" value="PP2A/SF3B1-like_HEAT"/>
</dbReference>
<evidence type="ECO:0000313" key="12">
    <source>
        <dbReference type="Proteomes" id="UP000078597"/>
    </source>
</evidence>
<gene>
    <name evidence="11" type="ORF">PMALA_011060</name>
</gene>
<dbReference type="VEuPathDB" id="PlasmoDB:PmUG01_08047300"/>
<dbReference type="InterPro" id="IPR015016">
    <property type="entry name" value="SF3b_su1"/>
</dbReference>
<dbReference type="SUPFAM" id="SSF48371">
    <property type="entry name" value="ARM repeat"/>
    <property type="match status" value="1"/>
</dbReference>
<evidence type="ECO:0000256" key="4">
    <source>
        <dbReference type="ARBA" id="ARBA00022728"/>
    </source>
</evidence>
<evidence type="ECO:0000256" key="6">
    <source>
        <dbReference type="ARBA" id="ARBA00023187"/>
    </source>
</evidence>
<feature type="domain" description="Splicing factor 3B subunit 1" evidence="9">
    <location>
        <begin position="292"/>
        <end position="445"/>
    </location>
</feature>
<dbReference type="Proteomes" id="UP000078597">
    <property type="component" value="Unassembled WGS sequence"/>
</dbReference>
<dbReference type="GO" id="GO:0005681">
    <property type="term" value="C:spliceosomal complex"/>
    <property type="evidence" value="ECO:0007669"/>
    <property type="project" value="UniProtKB-KW"/>
</dbReference>
<keyword evidence="5" id="KW-0677">Repeat</keyword>
<protein>
    <submittedName>
        <fullName evidence="11">Splicing factor 3B subunit 1, putative</fullName>
    </submittedName>
</protein>
<dbReference type="Pfam" id="PF08920">
    <property type="entry name" value="SF3b1"/>
    <property type="match status" value="1"/>
</dbReference>
<feature type="domain" description="Phosphatase PP2A regulatory subunit A/Splicing factor 3B subunit 1-like HEAT repeat" evidence="10">
    <location>
        <begin position="1204"/>
        <end position="1280"/>
    </location>
</feature>
<feature type="compositionally biased region" description="Basic and acidic residues" evidence="8">
    <location>
        <begin position="241"/>
        <end position="256"/>
    </location>
</feature>
<dbReference type="GO" id="GO:0003729">
    <property type="term" value="F:mRNA binding"/>
    <property type="evidence" value="ECO:0007669"/>
    <property type="project" value="InterPro"/>
</dbReference>
<dbReference type="InterPro" id="IPR016024">
    <property type="entry name" value="ARM-type_fold"/>
</dbReference>
<name>A0A1A8W179_PLAMA</name>
<keyword evidence="4" id="KW-0747">Spliceosome</keyword>
<evidence type="ECO:0000256" key="1">
    <source>
        <dbReference type="ARBA" id="ARBA00004123"/>
    </source>
</evidence>
<dbReference type="PANTHER" id="PTHR12097">
    <property type="entry name" value="SPLICING FACTOR 3B, SUBUNIT 1-RELATED"/>
    <property type="match status" value="1"/>
</dbReference>
<dbReference type="InterPro" id="IPR011989">
    <property type="entry name" value="ARM-like"/>
</dbReference>
<evidence type="ECO:0000313" key="11">
    <source>
        <dbReference type="EMBL" id="SBS84906.1"/>
    </source>
</evidence>
<dbReference type="FunFam" id="1.25.10.10:FF:000039">
    <property type="entry name" value="Splicing factor 3B subunit 1"/>
    <property type="match status" value="1"/>
</dbReference>
<sequence length="1420" mass="160059">MGSKRNELDRKDVYRNLNYSNEKLNGGDIKYVKEIDPILNDDYGDSFSNYRSNNKDVNISKLKNEIIQNELLNNDDINDVSLGLVKDKSIKKRENEFQKKKYDYILSPGRADPFSDKSPSPEERTYVDVMQEIHNEGKRNKIIHGKKGSASGTTTNETRKKKLRWGYTEGEHTINKTNGDGVDTSMYYTGIATIASGDAGSNDTGSVTTGTAATGTAATGTAATGTAATGPTSSDPVTARQKGEGSGLRKESTKSKWDYVEEENSINFGSMPTPAPSKWVDTPFILNDGNIKKKKISRWDKIGEGSAADNTGASDMKTPKIAILDANNINKNRNNISNNNNSSNNNNVLGSTPYIITNNNGTIINTPYMGNHTNMFTPMATGLSSSLQGDSLIKMKIKNEMDVRNRPLTDEDLNELLPSEGYEIVKPPEEYETLRKNKLKAMFKSMAGTPLLLSNNSAAGRSGIISTNQMLSVNNVTVSSSGATDTFPGKNAGLQNDSMSAIGGIVNNLVSTPYESKEKEMVQTPYMNNNMQSTLINTPFYDIPTVNNNQQEEETHYSNIMQNKYFEINNPQVLSELKYIQLKDEDYIYFNKLFQNVNEEELSQDELKERKFMLLLLKIKNGTPSIRRTALRAITEKVKELGPETLFNLILPLMMQNTLEDQERHLLVKVIDRILFKLDDLVRPYVHKILVVIEPLLIDEDYYARVEGREIISNLAKAAGLATMIGIMRPDIDHPDEYVRNTTARAFAVVASALGIPSLILFLKAVCQSKKNWEARHTGIKIVQQIAILMGCAVLPHLKQLVNIIAHGLHDEQQKVRTITALALAALAEAAAPYGIEAFDSVLRPLWKGITEYRGKLLAAFLKAIGLIIPLMDSYHANYYTREVMIILINEFNSPDEEMKKIVLKCVKQCIQTEGIEKDYINQEVVDPFFEKFWVMRNSNDKRNFNLIVETTVEIANKIGGALVISRIVDDLKDPSEQYRKMVMQTIQSIINNLGVDDIDQKLEEQLIDGILYAFQEQASDDYYVLLNSFDVIVNKLKLRMKPYLPQIAGIIRWRLNTPLPKIRQQSADLISRIAKLIKICGEQQMLGHLALYLYEYLGEEYPEVLGNIIRALKCIVVVLGVQNMTPPIKDLLPRITPILKNRHEKVQENVIDLIGIIADKGGDLVSPKEWDRICFDLIELLKSNKKLIRRATIQTFGYIARTIGPFEVLTVLLNNLRVQERQLRVCTTVAIAIVADTCLPYSVLAALMNEYRTQDLNVQNGVLKALSFMFEYIGEIAKDYVYSVVSLLEHALMDRDLVHRQIATWACKHLALGCFGFNREDALIHLLNYVWPNIFETSPHLIQAVIDSIDGFRVALGPAIIFQYLVQGIFHPSRKVREIYWKIYNNVYIGHQDSLVPIYPPFEKLNDSNFTRDELHYTL</sequence>
<evidence type="ECO:0000256" key="7">
    <source>
        <dbReference type="ARBA" id="ARBA00023242"/>
    </source>
</evidence>
<dbReference type="EMBL" id="FLQW01000605">
    <property type="protein sequence ID" value="SBS84906.1"/>
    <property type="molecule type" value="Genomic_DNA"/>
</dbReference>
<reference evidence="12" key="1">
    <citation type="submission" date="2016-05" db="EMBL/GenBank/DDBJ databases">
        <authorList>
            <person name="Naeem Raeece"/>
        </authorList>
    </citation>
    <scope>NUCLEOTIDE SEQUENCE [LARGE SCALE GENOMIC DNA]</scope>
</reference>
<dbReference type="GO" id="GO:0000245">
    <property type="term" value="P:spliceosomal complex assembly"/>
    <property type="evidence" value="ECO:0007669"/>
    <property type="project" value="InterPro"/>
</dbReference>
<keyword evidence="3" id="KW-0507">mRNA processing</keyword>
<evidence type="ECO:0000256" key="2">
    <source>
        <dbReference type="ARBA" id="ARBA00005754"/>
    </source>
</evidence>
<keyword evidence="7" id="KW-0539">Nucleus</keyword>
<dbReference type="Gene3D" id="1.25.10.10">
    <property type="entry name" value="Leucine-rich Repeat Variant"/>
    <property type="match status" value="2"/>
</dbReference>
<evidence type="ECO:0000256" key="5">
    <source>
        <dbReference type="ARBA" id="ARBA00022737"/>
    </source>
</evidence>
<organism evidence="11 12">
    <name type="scientific">Plasmodium malariae</name>
    <dbReference type="NCBI Taxonomy" id="5858"/>
    <lineage>
        <taxon>Eukaryota</taxon>
        <taxon>Sar</taxon>
        <taxon>Alveolata</taxon>
        <taxon>Apicomplexa</taxon>
        <taxon>Aconoidasida</taxon>
        <taxon>Haemosporida</taxon>
        <taxon>Plasmodiidae</taxon>
        <taxon>Plasmodium</taxon>
        <taxon>Plasmodium (Plasmodium)</taxon>
    </lineage>
</organism>
<accession>A0A1A8W179</accession>
<dbReference type="FunFam" id="1.25.10.10:FF:000088">
    <property type="entry name" value="Splicing factor 3b, subunit 1"/>
    <property type="match status" value="1"/>
</dbReference>
<comment type="subcellular location">
    <subcellularLocation>
        <location evidence="1">Nucleus</location>
    </subcellularLocation>
</comment>
<evidence type="ECO:0000259" key="10">
    <source>
        <dbReference type="Pfam" id="PF22646"/>
    </source>
</evidence>
<proteinExistence type="inferred from homology"/>